<reference evidence="7" key="1">
    <citation type="submission" date="2022-06" db="EMBL/GenBank/DDBJ databases">
        <title>Genome Sequence of Candolleomyces eurysporus.</title>
        <authorList>
            <person name="Buettner E."/>
        </authorList>
    </citation>
    <scope>NUCLEOTIDE SEQUENCE</scope>
    <source>
        <strain evidence="7">VTCC 930004</strain>
    </source>
</reference>
<name>A0A9W8MMI0_9AGAR</name>
<sequence length="130" mass="14684">MYQRILTDPLNFPPDISSEAKSVMVGLLQRDPTRRLGANGGEEIKRHPFFAKYIDWNLLMSKKIQPPFKPSVESVLDVANFDSDFTNEEAQDSVVTDSALSETVQDQFRGFTYNPANEHLSESISYPSVI</sequence>
<keyword evidence="2" id="KW-0808">Transferase</keyword>
<accession>A0A9W8MMI0</accession>
<dbReference type="EMBL" id="JANBPK010000172">
    <property type="protein sequence ID" value="KAJ2936111.1"/>
    <property type="molecule type" value="Genomic_DNA"/>
</dbReference>
<feature type="domain" description="AGC-kinase C-terminal" evidence="6">
    <location>
        <begin position="52"/>
        <end position="123"/>
    </location>
</feature>
<dbReference type="Pfam" id="PF00433">
    <property type="entry name" value="Pkinase_C"/>
    <property type="match status" value="1"/>
</dbReference>
<evidence type="ECO:0000256" key="3">
    <source>
        <dbReference type="ARBA" id="ARBA00022741"/>
    </source>
</evidence>
<proteinExistence type="predicted"/>
<dbReference type="Gene3D" id="1.10.510.10">
    <property type="entry name" value="Transferase(Phosphotransferase) domain 1"/>
    <property type="match status" value="1"/>
</dbReference>
<keyword evidence="3" id="KW-0547">Nucleotide-binding</keyword>
<dbReference type="SUPFAM" id="SSF56112">
    <property type="entry name" value="Protein kinase-like (PK-like)"/>
    <property type="match status" value="1"/>
</dbReference>
<dbReference type="OrthoDB" id="63267at2759"/>
<dbReference type="Proteomes" id="UP001140091">
    <property type="component" value="Unassembled WGS sequence"/>
</dbReference>
<evidence type="ECO:0000259" key="6">
    <source>
        <dbReference type="PROSITE" id="PS51285"/>
    </source>
</evidence>
<dbReference type="SMART" id="SM00133">
    <property type="entry name" value="S_TK_X"/>
    <property type="match status" value="1"/>
</dbReference>
<keyword evidence="4" id="KW-0418">Kinase</keyword>
<evidence type="ECO:0000256" key="2">
    <source>
        <dbReference type="ARBA" id="ARBA00022679"/>
    </source>
</evidence>
<feature type="non-terminal residue" evidence="7">
    <location>
        <position position="1"/>
    </location>
</feature>
<dbReference type="InterPro" id="IPR017892">
    <property type="entry name" value="Pkinase_C"/>
</dbReference>
<evidence type="ECO:0000256" key="4">
    <source>
        <dbReference type="ARBA" id="ARBA00022777"/>
    </source>
</evidence>
<evidence type="ECO:0000313" key="8">
    <source>
        <dbReference type="Proteomes" id="UP001140091"/>
    </source>
</evidence>
<dbReference type="AlphaFoldDB" id="A0A9W8MMI0"/>
<evidence type="ECO:0000313" key="7">
    <source>
        <dbReference type="EMBL" id="KAJ2936111.1"/>
    </source>
</evidence>
<dbReference type="PANTHER" id="PTHR24351">
    <property type="entry name" value="RIBOSOMAL PROTEIN S6 KINASE"/>
    <property type="match status" value="1"/>
</dbReference>
<dbReference type="InterPro" id="IPR011009">
    <property type="entry name" value="Kinase-like_dom_sf"/>
</dbReference>
<dbReference type="InterPro" id="IPR000961">
    <property type="entry name" value="AGC-kinase_C"/>
</dbReference>
<evidence type="ECO:0000256" key="1">
    <source>
        <dbReference type="ARBA" id="ARBA00022527"/>
    </source>
</evidence>
<comment type="caution">
    <text evidence="7">The sequence shown here is derived from an EMBL/GenBank/DDBJ whole genome shotgun (WGS) entry which is preliminary data.</text>
</comment>
<gene>
    <name evidence="7" type="ORF">H1R20_g983</name>
</gene>
<evidence type="ECO:0000256" key="5">
    <source>
        <dbReference type="ARBA" id="ARBA00022840"/>
    </source>
</evidence>
<dbReference type="GO" id="GO:0004674">
    <property type="term" value="F:protein serine/threonine kinase activity"/>
    <property type="evidence" value="ECO:0007669"/>
    <property type="project" value="UniProtKB-KW"/>
</dbReference>
<dbReference type="GO" id="GO:0005524">
    <property type="term" value="F:ATP binding"/>
    <property type="evidence" value="ECO:0007669"/>
    <property type="project" value="UniProtKB-KW"/>
</dbReference>
<protein>
    <recommendedName>
        <fullName evidence="6">AGC-kinase C-terminal domain-containing protein</fullName>
    </recommendedName>
</protein>
<organism evidence="7 8">
    <name type="scientific">Candolleomyces eurysporus</name>
    <dbReference type="NCBI Taxonomy" id="2828524"/>
    <lineage>
        <taxon>Eukaryota</taxon>
        <taxon>Fungi</taxon>
        <taxon>Dikarya</taxon>
        <taxon>Basidiomycota</taxon>
        <taxon>Agaricomycotina</taxon>
        <taxon>Agaricomycetes</taxon>
        <taxon>Agaricomycetidae</taxon>
        <taxon>Agaricales</taxon>
        <taxon>Agaricineae</taxon>
        <taxon>Psathyrellaceae</taxon>
        <taxon>Candolleomyces</taxon>
    </lineage>
</organism>
<keyword evidence="8" id="KW-1185">Reference proteome</keyword>
<keyword evidence="5" id="KW-0067">ATP-binding</keyword>
<keyword evidence="1" id="KW-0723">Serine/threonine-protein kinase</keyword>
<dbReference type="Gene3D" id="3.30.200.20">
    <property type="entry name" value="Phosphorylase Kinase, domain 1"/>
    <property type="match status" value="1"/>
</dbReference>
<dbReference type="PROSITE" id="PS51285">
    <property type="entry name" value="AGC_KINASE_CTER"/>
    <property type="match status" value="1"/>
</dbReference>